<dbReference type="EMBL" id="CP014870">
    <property type="protein sequence ID" value="ANJ56477.1"/>
    <property type="molecule type" value="Genomic_DNA"/>
</dbReference>
<feature type="chain" id="PRO_5008249932" evidence="1">
    <location>
        <begin position="25"/>
        <end position="145"/>
    </location>
</feature>
<proteinExistence type="predicted"/>
<reference evidence="2 3" key="1">
    <citation type="journal article" date="2018" name="Syst. Appl. Microbiol.">
        <title>Pseudomonas silesiensis sp. nov. strain A3T isolated from a biological pesticide sewage treatment plant and analysis of the complete genome sequence.</title>
        <authorList>
            <person name="Kaminski M.A."/>
            <person name="Furmanczyk E.M."/>
            <person name="Sobczak A."/>
            <person name="Dziembowski A."/>
            <person name="Lipinski L."/>
        </authorList>
    </citation>
    <scope>NUCLEOTIDE SEQUENCE [LARGE SCALE GENOMIC DNA]</scope>
    <source>
        <strain evidence="2 3">A3</strain>
    </source>
</reference>
<evidence type="ECO:0000256" key="1">
    <source>
        <dbReference type="SAM" id="SignalP"/>
    </source>
</evidence>
<protein>
    <submittedName>
        <fullName evidence="2">Uncharacterized protein</fullName>
    </submittedName>
</protein>
<dbReference type="STRING" id="1853130.PMA3_15520"/>
<evidence type="ECO:0000313" key="2">
    <source>
        <dbReference type="EMBL" id="ANJ56477.1"/>
    </source>
</evidence>
<name>A0A191YUB3_9PSED</name>
<dbReference type="KEGG" id="psil:PMA3_15520"/>
<dbReference type="RefSeq" id="WP_064677991.1">
    <property type="nucleotide sequence ID" value="NZ_CP014870.1"/>
</dbReference>
<keyword evidence="3" id="KW-1185">Reference proteome</keyword>
<dbReference type="OrthoDB" id="767859at2"/>
<dbReference type="Proteomes" id="UP000078354">
    <property type="component" value="Chromosome"/>
</dbReference>
<organism evidence="2 3">
    <name type="scientific">Pseudomonas silesiensis</name>
    <dbReference type="NCBI Taxonomy" id="1853130"/>
    <lineage>
        <taxon>Bacteria</taxon>
        <taxon>Pseudomonadati</taxon>
        <taxon>Pseudomonadota</taxon>
        <taxon>Gammaproteobacteria</taxon>
        <taxon>Pseudomonadales</taxon>
        <taxon>Pseudomonadaceae</taxon>
        <taxon>Pseudomonas</taxon>
    </lineage>
</organism>
<gene>
    <name evidence="2" type="ORF">PMA3_15520</name>
</gene>
<keyword evidence="1" id="KW-0732">Signal</keyword>
<dbReference type="AlphaFoldDB" id="A0A191YUB3"/>
<evidence type="ECO:0000313" key="3">
    <source>
        <dbReference type="Proteomes" id="UP000078354"/>
    </source>
</evidence>
<sequence length="145" mass="16133">MQKTLKTLLLSTVLIASTFSVANAQPTTPSPAKNAVATPDNAIMLTVFLKHDQSRSLPELKTQLEKQGYYEAFPPEGVEVVSWNTVMGIGQIVTLRFPASRLIEVNLAFERTAWGSFKTEFYPTYDAKAIALAERDRVLKQRTAQ</sequence>
<feature type="signal peptide" evidence="1">
    <location>
        <begin position="1"/>
        <end position="24"/>
    </location>
</feature>
<accession>A0A191YUB3</accession>